<dbReference type="RefSeq" id="WP_100368448.1">
    <property type="nucleotide sequence ID" value="NZ_PGTY01000002.1"/>
</dbReference>
<reference evidence="1 2" key="1">
    <citation type="submission" date="2017-11" db="EMBL/GenBank/DDBJ databases">
        <title>Genomic Encyclopedia of Archaeal and Bacterial Type Strains, Phase II (KMG-II): From Individual Species to Whole Genera.</title>
        <authorList>
            <person name="Goeker M."/>
        </authorList>
    </citation>
    <scope>NUCLEOTIDE SEQUENCE [LARGE SCALE GENOMIC DNA]</scope>
    <source>
        <strain evidence="1 2">DSM 29128</strain>
    </source>
</reference>
<keyword evidence="2" id="KW-1185">Reference proteome</keyword>
<protein>
    <submittedName>
        <fullName evidence="1">Uncharacterized protein DUF1217</fullName>
    </submittedName>
</protein>
<name>A0A2M8W5B8_9RHOB</name>
<dbReference type="Gene3D" id="1.10.3700.10">
    <property type="entry name" value="AGR C 984p-like"/>
    <property type="match status" value="1"/>
</dbReference>
<gene>
    <name evidence="1" type="ORF">BC777_2485</name>
</gene>
<dbReference type="InterPro" id="IPR023157">
    <property type="entry name" value="AGR-C-984p-like_sf"/>
</dbReference>
<dbReference type="AlphaFoldDB" id="A0A2M8W5B8"/>
<dbReference type="Pfam" id="PF06748">
    <property type="entry name" value="DUF1217"/>
    <property type="match status" value="1"/>
</dbReference>
<dbReference type="EMBL" id="PGTY01000002">
    <property type="protein sequence ID" value="PJI86127.1"/>
    <property type="molecule type" value="Genomic_DNA"/>
</dbReference>
<accession>A0A2M8W5B8</accession>
<proteinExistence type="predicted"/>
<evidence type="ECO:0000313" key="2">
    <source>
        <dbReference type="Proteomes" id="UP000228531"/>
    </source>
</evidence>
<dbReference type="InterPro" id="IPR010626">
    <property type="entry name" value="DUF1217"/>
</dbReference>
<dbReference type="SUPFAM" id="SSF158837">
    <property type="entry name" value="AGR C 984p-like"/>
    <property type="match status" value="1"/>
</dbReference>
<dbReference type="OrthoDB" id="7824597at2"/>
<dbReference type="Proteomes" id="UP000228531">
    <property type="component" value="Unassembled WGS sequence"/>
</dbReference>
<organism evidence="1 2">
    <name type="scientific">Yoonia maricola</name>
    <dbReference type="NCBI Taxonomy" id="420999"/>
    <lineage>
        <taxon>Bacteria</taxon>
        <taxon>Pseudomonadati</taxon>
        <taxon>Pseudomonadota</taxon>
        <taxon>Alphaproteobacteria</taxon>
        <taxon>Rhodobacterales</taxon>
        <taxon>Paracoccaceae</taxon>
        <taxon>Yoonia</taxon>
    </lineage>
</organism>
<evidence type="ECO:0000313" key="1">
    <source>
        <dbReference type="EMBL" id="PJI86127.1"/>
    </source>
</evidence>
<comment type="caution">
    <text evidence="1">The sequence shown here is derived from an EMBL/GenBank/DDBJ whole genome shotgun (WGS) entry which is preliminary data.</text>
</comment>
<sequence length="268" mass="29274">MSFQPVLPFTGLTGWRFLERTAEAQQTAFADSAPVQRATDYFRENIGNVQTASDLVNDRQLLTVALGAFGLDDDIDNRAFIQKVLEDGTLADDALANRLADNRYADLSEAFGFGNSPVPRTVLNSLPNEIIDRFETQQFARAVGDQNNDLRLASNVNSGVADIIDRNETNTGRWFSIMGNAPLREVFQTALGLPSGLAGIDIDKQREVFQERAVAVFGTDDIAQIATPEQEEKLIRLFLVRSEADDLAASSAGSTALTLLQSTPNLFA</sequence>